<feature type="transmembrane region" description="Helical" evidence="6">
    <location>
        <begin position="93"/>
        <end position="116"/>
    </location>
</feature>
<accession>A0A3S0Y9Q5</accession>
<dbReference type="Proteomes" id="UP000268857">
    <property type="component" value="Unassembled WGS sequence"/>
</dbReference>
<organism evidence="7 8">
    <name type="scientific">Chlorogloeopsis fritschii PCC 6912</name>
    <dbReference type="NCBI Taxonomy" id="211165"/>
    <lineage>
        <taxon>Bacteria</taxon>
        <taxon>Bacillati</taxon>
        <taxon>Cyanobacteriota</taxon>
        <taxon>Cyanophyceae</taxon>
        <taxon>Nostocales</taxon>
        <taxon>Chlorogloeopsidaceae</taxon>
        <taxon>Chlorogloeopsis</taxon>
    </lineage>
</organism>
<evidence type="ECO:0000313" key="7">
    <source>
        <dbReference type="EMBL" id="RUR79702.1"/>
    </source>
</evidence>
<comment type="subcellular location">
    <subcellularLocation>
        <location evidence="1">Cell membrane</location>
        <topology evidence="1">Multi-pass membrane protein</topology>
    </subcellularLocation>
</comment>
<evidence type="ECO:0000256" key="1">
    <source>
        <dbReference type="ARBA" id="ARBA00004651"/>
    </source>
</evidence>
<feature type="transmembrane region" description="Helical" evidence="6">
    <location>
        <begin position="128"/>
        <end position="149"/>
    </location>
</feature>
<keyword evidence="4 6" id="KW-1133">Transmembrane helix</keyword>
<feature type="transmembrane region" description="Helical" evidence="6">
    <location>
        <begin position="435"/>
        <end position="457"/>
    </location>
</feature>
<evidence type="ECO:0000313" key="8">
    <source>
        <dbReference type="Proteomes" id="UP000268857"/>
    </source>
</evidence>
<evidence type="ECO:0000256" key="6">
    <source>
        <dbReference type="SAM" id="Phobius"/>
    </source>
</evidence>
<dbReference type="GO" id="GO:0005886">
    <property type="term" value="C:plasma membrane"/>
    <property type="evidence" value="ECO:0007669"/>
    <property type="project" value="UniProtKB-SubCell"/>
</dbReference>
<name>A0A3S0Y9Q5_CHLFR</name>
<keyword evidence="3 6" id="KW-0812">Transmembrane</keyword>
<dbReference type="STRING" id="211165.GCA_000317285_01534"/>
<protein>
    <submittedName>
        <fullName evidence="7">Sugar transporter</fullName>
    </submittedName>
</protein>
<dbReference type="EMBL" id="RSCJ01000012">
    <property type="protein sequence ID" value="RUR79702.1"/>
    <property type="molecule type" value="Genomic_DNA"/>
</dbReference>
<keyword evidence="7" id="KW-0813">Transport</keyword>
<feature type="transmembrane region" description="Helical" evidence="6">
    <location>
        <begin position="52"/>
        <end position="72"/>
    </location>
</feature>
<evidence type="ECO:0000256" key="5">
    <source>
        <dbReference type="ARBA" id="ARBA00023136"/>
    </source>
</evidence>
<feature type="transmembrane region" description="Helical" evidence="6">
    <location>
        <begin position="310"/>
        <end position="328"/>
    </location>
</feature>
<gene>
    <name evidence="7" type="ORF">PCC6912_32380</name>
</gene>
<feature type="transmembrane region" description="Helical" evidence="6">
    <location>
        <begin position="401"/>
        <end position="423"/>
    </location>
</feature>
<feature type="transmembrane region" description="Helical" evidence="6">
    <location>
        <begin position="348"/>
        <end position="368"/>
    </location>
</feature>
<reference evidence="7 8" key="1">
    <citation type="journal article" date="2019" name="Genome Biol. Evol.">
        <title>Day and night: Metabolic profiles and evolutionary relationships of six axenic non-marine cyanobacteria.</title>
        <authorList>
            <person name="Will S.E."/>
            <person name="Henke P."/>
            <person name="Boedeker C."/>
            <person name="Huang S."/>
            <person name="Brinkmann H."/>
            <person name="Rohde M."/>
            <person name="Jarek M."/>
            <person name="Friedl T."/>
            <person name="Seufert S."/>
            <person name="Schumacher M."/>
            <person name="Overmann J."/>
            <person name="Neumann-Schaal M."/>
            <person name="Petersen J."/>
        </authorList>
    </citation>
    <scope>NUCLEOTIDE SEQUENCE [LARGE SCALE GENOMIC DNA]</scope>
    <source>
        <strain evidence="7 8">PCC 6912</strain>
    </source>
</reference>
<evidence type="ECO:0000256" key="4">
    <source>
        <dbReference type="ARBA" id="ARBA00022989"/>
    </source>
</evidence>
<feature type="transmembrane region" description="Helical" evidence="6">
    <location>
        <begin position="377"/>
        <end position="395"/>
    </location>
</feature>
<keyword evidence="5 6" id="KW-0472">Membrane</keyword>
<dbReference type="RefSeq" id="WP_016877383.1">
    <property type="nucleotide sequence ID" value="NZ_AJLN01000051.1"/>
</dbReference>
<keyword evidence="2" id="KW-1003">Cell membrane</keyword>
<keyword evidence="8" id="KW-1185">Reference proteome</keyword>
<keyword evidence="7" id="KW-0762">Sugar transport</keyword>
<proteinExistence type="predicted"/>
<evidence type="ECO:0000256" key="3">
    <source>
        <dbReference type="ARBA" id="ARBA00022692"/>
    </source>
</evidence>
<dbReference type="PANTHER" id="PTHR30250:SF26">
    <property type="entry name" value="PSMA PROTEIN"/>
    <property type="match status" value="1"/>
</dbReference>
<dbReference type="AlphaFoldDB" id="A0A3S0Y9Q5"/>
<feature type="transmembrane region" description="Helical" evidence="6">
    <location>
        <begin position="156"/>
        <end position="179"/>
    </location>
</feature>
<sequence length="512" mass="56863">MKFNRTGRSIKNFATGILGYSITLSVSVFSTPLLIKWLGDERYGAFRTASNWVSYIGLLELGIGRSLLPLLAKSLGKDDNELTRLTLITGIKAYWQILAVMLLVGIGLGWFIPNLVHVHDALKSELQIGYWLGLTGLLFVLITPFRMLADASQRSYLIHAWLTVQVIAITGLSLLFAWAGMGIPGQYLAVILGSIPYQFLIYWDGVRSYPNLFATVVKPQAIADIKKQIWQLNWPIFGLNLSGQLNLFTDNIIISYILGPAIVVPFFVTQRLAALAQSQIQGVSNATWAALAELYAKGEMKRFNARLIELTRLVAVIGLALMIAIAAYNPYFVSLWVGQDRFGGETLSLLTACNGFLLGLLTLWRWCFGGTGMQAKILMAAIVETGINVSVSIISTYRFGIIGPVLGTFVGIVTFSFWCFPVLLRNVFGTSLKQLFFAVAKPLAVGIPYGLIVWYIARSHTPWGWLGLATEMAVSAILYLIMAWLLVLNKTERSQWNNRLHMLFSTIRLRFG</sequence>
<feature type="transmembrane region" description="Helical" evidence="6">
    <location>
        <begin position="463"/>
        <end position="487"/>
    </location>
</feature>
<evidence type="ECO:0000256" key="2">
    <source>
        <dbReference type="ARBA" id="ARBA00022475"/>
    </source>
</evidence>
<dbReference type="InterPro" id="IPR050833">
    <property type="entry name" value="Poly_Biosynth_Transport"/>
</dbReference>
<dbReference type="OrthoDB" id="254672at2"/>
<feature type="transmembrane region" description="Helical" evidence="6">
    <location>
        <begin position="12"/>
        <end position="32"/>
    </location>
</feature>
<dbReference type="PANTHER" id="PTHR30250">
    <property type="entry name" value="PST FAMILY PREDICTED COLANIC ACID TRANSPORTER"/>
    <property type="match status" value="1"/>
</dbReference>
<comment type="caution">
    <text evidence="7">The sequence shown here is derived from an EMBL/GenBank/DDBJ whole genome shotgun (WGS) entry which is preliminary data.</text>
</comment>